<evidence type="ECO:0000313" key="7">
    <source>
        <dbReference type="EMBL" id="CAB4156549.1"/>
    </source>
</evidence>
<dbReference type="EC" id="3.6.1.23" evidence="2"/>
<sequence length="154" mass="17287">MKLEVQWIGDPKLDWREYMFTRKTPGSSGWDVFAHTGVVRLKPGERTVIKTGWKVKIPKGYELQLRTRSGMAFKYGLAVLNSPGTIDQDYQGEVMVIVINHSQEIQIIRDKMAIAQAVLAPVELCDCIAIADEPLFEVETKRSEGGLGSTGDYR</sequence>
<dbReference type="Pfam" id="PF00692">
    <property type="entry name" value="dUTPase"/>
    <property type="match status" value="1"/>
</dbReference>
<dbReference type="CDD" id="cd07557">
    <property type="entry name" value="trimeric_dUTPase"/>
    <property type="match status" value="1"/>
</dbReference>
<dbReference type="SUPFAM" id="SSF51283">
    <property type="entry name" value="dUTPase-like"/>
    <property type="match status" value="1"/>
</dbReference>
<dbReference type="GO" id="GO:0004170">
    <property type="term" value="F:dUTP diphosphatase activity"/>
    <property type="evidence" value="ECO:0007669"/>
    <property type="project" value="UniProtKB-EC"/>
</dbReference>
<dbReference type="GO" id="GO:0046081">
    <property type="term" value="P:dUTP catabolic process"/>
    <property type="evidence" value="ECO:0007669"/>
    <property type="project" value="InterPro"/>
</dbReference>
<dbReference type="GO" id="GO:0006226">
    <property type="term" value="P:dUMP biosynthetic process"/>
    <property type="evidence" value="ECO:0007669"/>
    <property type="project" value="InterPro"/>
</dbReference>
<dbReference type="Gene3D" id="2.70.40.10">
    <property type="match status" value="1"/>
</dbReference>
<protein>
    <recommendedName>
        <fullName evidence="2">dUTP diphosphatase</fullName>
        <ecNumber evidence="2">3.6.1.23</ecNumber>
    </recommendedName>
</protein>
<dbReference type="InterPro" id="IPR033704">
    <property type="entry name" value="dUTPase_trimeric"/>
</dbReference>
<proteinExistence type="inferred from homology"/>
<dbReference type="EMBL" id="LR796634">
    <property type="protein sequence ID" value="CAB4156549.1"/>
    <property type="molecule type" value="Genomic_DNA"/>
</dbReference>
<dbReference type="InterPro" id="IPR029054">
    <property type="entry name" value="dUTPase-like"/>
</dbReference>
<reference evidence="7" key="1">
    <citation type="submission" date="2020-04" db="EMBL/GenBank/DDBJ databases">
        <authorList>
            <person name="Chiriac C."/>
            <person name="Salcher M."/>
            <person name="Ghai R."/>
            <person name="Kavagutti S V."/>
        </authorList>
    </citation>
    <scope>NUCLEOTIDE SEQUENCE</scope>
</reference>
<gene>
    <name evidence="6" type="ORF">UFOVP467_42</name>
    <name evidence="7" type="ORF">UFOVP657_69</name>
</gene>
<evidence type="ECO:0000256" key="4">
    <source>
        <dbReference type="ARBA" id="ARBA00023080"/>
    </source>
</evidence>
<keyword evidence="4" id="KW-0546">Nucleotide metabolism</keyword>
<organism evidence="7">
    <name type="scientific">uncultured Caudovirales phage</name>
    <dbReference type="NCBI Taxonomy" id="2100421"/>
    <lineage>
        <taxon>Viruses</taxon>
        <taxon>Duplodnaviria</taxon>
        <taxon>Heunggongvirae</taxon>
        <taxon>Uroviricota</taxon>
        <taxon>Caudoviricetes</taxon>
        <taxon>Peduoviridae</taxon>
        <taxon>Maltschvirus</taxon>
        <taxon>Maltschvirus maltsch</taxon>
    </lineage>
</organism>
<dbReference type="EMBL" id="LR796441">
    <property type="protein sequence ID" value="CAB4144988.1"/>
    <property type="molecule type" value="Genomic_DNA"/>
</dbReference>
<dbReference type="GO" id="GO:0000287">
    <property type="term" value="F:magnesium ion binding"/>
    <property type="evidence" value="ECO:0007669"/>
    <property type="project" value="InterPro"/>
</dbReference>
<dbReference type="PANTHER" id="PTHR11241">
    <property type="entry name" value="DEOXYURIDINE 5'-TRIPHOSPHATE NUCLEOTIDOHYDROLASE"/>
    <property type="match status" value="1"/>
</dbReference>
<dbReference type="NCBIfam" id="TIGR00576">
    <property type="entry name" value="dut"/>
    <property type="match status" value="1"/>
</dbReference>
<feature type="domain" description="dUTPase-like" evidence="5">
    <location>
        <begin position="19"/>
        <end position="151"/>
    </location>
</feature>
<evidence type="ECO:0000259" key="5">
    <source>
        <dbReference type="Pfam" id="PF00692"/>
    </source>
</evidence>
<dbReference type="InterPro" id="IPR036157">
    <property type="entry name" value="dUTPase-like_sf"/>
</dbReference>
<evidence type="ECO:0000256" key="2">
    <source>
        <dbReference type="ARBA" id="ARBA00012379"/>
    </source>
</evidence>
<accession>A0A6J5NBR5</accession>
<dbReference type="NCBIfam" id="NF001862">
    <property type="entry name" value="PRK00601.1"/>
    <property type="match status" value="1"/>
</dbReference>
<dbReference type="PANTHER" id="PTHR11241:SF0">
    <property type="entry name" value="DEOXYURIDINE 5'-TRIPHOSPHATE NUCLEOTIDOHYDROLASE"/>
    <property type="match status" value="1"/>
</dbReference>
<evidence type="ECO:0000256" key="1">
    <source>
        <dbReference type="ARBA" id="ARBA00006581"/>
    </source>
</evidence>
<dbReference type="InterPro" id="IPR008181">
    <property type="entry name" value="dUTPase"/>
</dbReference>
<keyword evidence="3" id="KW-0378">Hydrolase</keyword>
<comment type="similarity">
    <text evidence="1">Belongs to the dUTPase family.</text>
</comment>
<evidence type="ECO:0000256" key="3">
    <source>
        <dbReference type="ARBA" id="ARBA00022801"/>
    </source>
</evidence>
<evidence type="ECO:0000313" key="6">
    <source>
        <dbReference type="EMBL" id="CAB4144988.1"/>
    </source>
</evidence>
<name>A0A6J5NBR5_9CAUD</name>